<reference evidence="1 2" key="1">
    <citation type="submission" date="2019-06" db="EMBL/GenBank/DDBJ databases">
        <authorList>
            <person name="Kirkpatrick B.L."/>
            <person name="Twichell C.M."/>
            <person name="Davis D.J."/>
            <person name="Hampton E.S."/>
            <person name="Nguyen T."/>
            <person name="Niekamp K.S."/>
            <person name="Riley K.M."/>
            <person name="Lawson J.L."/>
            <person name="Butela K.A."/>
            <person name="Garlena R.A."/>
            <person name="Russell D.A."/>
            <person name="Pope W.H."/>
            <person name="Jacobs-Sera D."/>
            <person name="Hatfull G.F."/>
        </authorList>
    </citation>
    <scope>NUCLEOTIDE SEQUENCE [LARGE SCALE GENOMIC DNA]</scope>
</reference>
<accession>A0A516KQX8</accession>
<organism evidence="1 2">
    <name type="scientific">Microbacterium phage McGalleon</name>
    <dbReference type="NCBI Taxonomy" id="2590936"/>
    <lineage>
        <taxon>Viruses</taxon>
        <taxon>Duplodnaviria</taxon>
        <taxon>Heunggongvirae</taxon>
        <taxon>Uroviricota</taxon>
        <taxon>Caudoviricetes</taxon>
        <taxon>Ilzatvirus</taxon>
        <taxon>Ilzatvirus mcgalleon</taxon>
    </lineage>
</organism>
<dbReference type="KEGG" id="vg:56214166"/>
<proteinExistence type="predicted"/>
<keyword evidence="2" id="KW-1185">Reference proteome</keyword>
<dbReference type="GeneID" id="56214166"/>
<evidence type="ECO:0000313" key="1">
    <source>
        <dbReference type="EMBL" id="QDP44097.1"/>
    </source>
</evidence>
<dbReference type="RefSeq" id="YP_009908622.1">
    <property type="nucleotide sequence ID" value="NC_049927.1"/>
</dbReference>
<dbReference type="EMBL" id="MN062703">
    <property type="protein sequence ID" value="QDP44097.1"/>
    <property type="molecule type" value="Genomic_DNA"/>
</dbReference>
<gene>
    <name evidence="1" type="primary">46</name>
    <name evidence="1" type="ORF">SEA_MCGALLEON_46</name>
</gene>
<evidence type="ECO:0000313" key="2">
    <source>
        <dbReference type="Proteomes" id="UP000320771"/>
    </source>
</evidence>
<name>A0A516KQX8_9CAUD</name>
<sequence>MDLQTRLTSHVFRYDEDSLVSLAGQRNPIVEELMGKLSAEQQRLERLLPDPPPGYHWVWEIQSHGGLNLASSSGVIQYRIVYKLKEF</sequence>
<protein>
    <submittedName>
        <fullName evidence="1">Uncharacterized protein</fullName>
    </submittedName>
</protein>
<dbReference type="Proteomes" id="UP000320771">
    <property type="component" value="Segment"/>
</dbReference>